<evidence type="ECO:0000313" key="2">
    <source>
        <dbReference type="EMBL" id="GAF86026.1"/>
    </source>
</evidence>
<dbReference type="InterPro" id="IPR007210">
    <property type="entry name" value="ABC_Gly_betaine_transp_sub-bd"/>
</dbReference>
<feature type="domain" description="ABC-type glycine betaine transport system substrate-binding" evidence="1">
    <location>
        <begin position="1"/>
        <end position="137"/>
    </location>
</feature>
<accession>X0TFF8</accession>
<feature type="non-terminal residue" evidence="2">
    <location>
        <position position="1"/>
    </location>
</feature>
<dbReference type="GO" id="GO:0022857">
    <property type="term" value="F:transmembrane transporter activity"/>
    <property type="evidence" value="ECO:0007669"/>
    <property type="project" value="InterPro"/>
</dbReference>
<dbReference type="EMBL" id="BARS01017517">
    <property type="protein sequence ID" value="GAF86026.1"/>
    <property type="molecule type" value="Genomic_DNA"/>
</dbReference>
<dbReference type="Gene3D" id="3.10.105.10">
    <property type="entry name" value="Dipeptide-binding Protein, Domain 3"/>
    <property type="match status" value="1"/>
</dbReference>
<reference evidence="2" key="1">
    <citation type="journal article" date="2014" name="Front. Microbiol.">
        <title>High frequency of phylogenetically diverse reductive dehalogenase-homologous genes in deep subseafloor sedimentary metagenomes.</title>
        <authorList>
            <person name="Kawai M."/>
            <person name="Futagami T."/>
            <person name="Toyoda A."/>
            <person name="Takaki Y."/>
            <person name="Nishi S."/>
            <person name="Hori S."/>
            <person name="Arai W."/>
            <person name="Tsubouchi T."/>
            <person name="Morono Y."/>
            <person name="Uchiyama I."/>
            <person name="Ito T."/>
            <person name="Fujiyama A."/>
            <person name="Inagaki F."/>
            <person name="Takami H."/>
        </authorList>
    </citation>
    <scope>NUCLEOTIDE SEQUENCE</scope>
    <source>
        <strain evidence="2">Expedition CK06-06</strain>
    </source>
</reference>
<dbReference type="Gene3D" id="3.40.190.100">
    <property type="entry name" value="Glycine betaine-binding periplasmic protein, domain 2"/>
    <property type="match status" value="1"/>
</dbReference>
<proteinExistence type="predicted"/>
<organism evidence="2">
    <name type="scientific">marine sediment metagenome</name>
    <dbReference type="NCBI Taxonomy" id="412755"/>
    <lineage>
        <taxon>unclassified sequences</taxon>
        <taxon>metagenomes</taxon>
        <taxon>ecological metagenomes</taxon>
    </lineage>
</organism>
<evidence type="ECO:0000259" key="1">
    <source>
        <dbReference type="Pfam" id="PF04069"/>
    </source>
</evidence>
<dbReference type="GO" id="GO:0043190">
    <property type="term" value="C:ATP-binding cassette (ABC) transporter complex"/>
    <property type="evidence" value="ECO:0007669"/>
    <property type="project" value="InterPro"/>
</dbReference>
<gene>
    <name evidence="2" type="ORF">S01H1_28645</name>
</gene>
<dbReference type="SUPFAM" id="SSF53850">
    <property type="entry name" value="Periplasmic binding protein-like II"/>
    <property type="match status" value="1"/>
</dbReference>
<sequence length="156" mass="17282">GEIVGIEAGAGLMGCTADAITIYGLNYTLIEGSTAAMVADRDAAVAKGEDWLGVWWAPFWANAAYPMKMLKGDTELLFGGMDRFYFVARPEFIDEHPAAAQLLMNLTLSYGDYMDIAGWIAVEELSAGEAAAKWLDQNEHHWTKWFPYPYAFPYVP</sequence>
<dbReference type="Pfam" id="PF04069">
    <property type="entry name" value="OpuAC"/>
    <property type="match status" value="1"/>
</dbReference>
<comment type="caution">
    <text evidence="2">The sequence shown here is derived from an EMBL/GenBank/DDBJ whole genome shotgun (WGS) entry which is preliminary data.</text>
</comment>
<name>X0TFF8_9ZZZZ</name>
<dbReference type="AlphaFoldDB" id="X0TFF8"/>
<protein>
    <recommendedName>
        <fullName evidence="1">ABC-type glycine betaine transport system substrate-binding domain-containing protein</fullName>
    </recommendedName>
</protein>